<gene>
    <name evidence="1" type="ORF">HKBW3S06_01124</name>
    <name evidence="2" type="ORF">HKBW3S25_01628</name>
    <name evidence="3" type="ORF">HKBW3S43_01031</name>
</gene>
<evidence type="ECO:0000313" key="4">
    <source>
        <dbReference type="Proteomes" id="UP000543224"/>
    </source>
</evidence>
<evidence type="ECO:0000313" key="1">
    <source>
        <dbReference type="EMBL" id="GFP21898.1"/>
    </source>
</evidence>
<organism evidence="1 6">
    <name type="scientific">Candidatus Hakubella thermalkaliphila</name>
    <dbReference type="NCBI Taxonomy" id="2754717"/>
    <lineage>
        <taxon>Bacteria</taxon>
        <taxon>Bacillati</taxon>
        <taxon>Actinomycetota</taxon>
        <taxon>Actinomycetota incertae sedis</taxon>
        <taxon>Candidatus Hakubellales</taxon>
        <taxon>Candidatus Hakubellaceae</taxon>
        <taxon>Candidatus Hakubella</taxon>
    </lineage>
</organism>
<evidence type="ECO:0000313" key="6">
    <source>
        <dbReference type="Proteomes" id="UP000580051"/>
    </source>
</evidence>
<dbReference type="EMBL" id="BLSB01000069">
    <property type="protein sequence ID" value="GFP35239.1"/>
    <property type="molecule type" value="Genomic_DNA"/>
</dbReference>
<comment type="caution">
    <text evidence="1">The sequence shown here is derived from an EMBL/GenBank/DDBJ whole genome shotgun (WGS) entry which is preliminary data.</text>
</comment>
<evidence type="ECO:0000313" key="2">
    <source>
        <dbReference type="EMBL" id="GFP26140.1"/>
    </source>
</evidence>
<reference evidence="4 5" key="1">
    <citation type="journal article" date="2020" name="Front. Microbiol.">
        <title>Single-cell genomics of novel Actinobacteria with the Wood-Ljungdahl pathway discovered in a serpentinizing system.</title>
        <authorList>
            <person name="Merino N."/>
            <person name="Kawai M."/>
            <person name="Boyd E.S."/>
            <person name="Colman D.R."/>
            <person name="McGlynn S.E."/>
            <person name="Nealson K.H."/>
            <person name="Kurokawa K."/>
            <person name="Hongoh Y."/>
        </authorList>
    </citation>
    <scope>NUCLEOTIDE SEQUENCE [LARGE SCALE GENOMIC DNA]</scope>
    <source>
        <strain evidence="1 6">S06</strain>
        <strain evidence="2 4">S25</strain>
        <strain evidence="3 5">S43</strain>
    </source>
</reference>
<dbReference type="EMBL" id="BLRX01000395">
    <property type="protein sequence ID" value="GFP26140.1"/>
    <property type="molecule type" value="Genomic_DNA"/>
</dbReference>
<name>A0A6V8NNL9_9ACTN</name>
<protein>
    <submittedName>
        <fullName evidence="1">Uncharacterized protein</fullName>
    </submittedName>
</protein>
<dbReference type="Proteomes" id="UP000543224">
    <property type="component" value="Unassembled WGS sequence"/>
</dbReference>
<dbReference type="Proteomes" id="UP000576480">
    <property type="component" value="Unassembled WGS sequence"/>
</dbReference>
<proteinExistence type="predicted"/>
<accession>A0A6V8NNL9</accession>
<evidence type="ECO:0000313" key="3">
    <source>
        <dbReference type="EMBL" id="GFP35239.1"/>
    </source>
</evidence>
<sequence length="25" mass="2598">MTEQHRCQLNLTPEAGAIAATTGIA</sequence>
<dbReference type="Proteomes" id="UP000580051">
    <property type="component" value="Unassembled WGS sequence"/>
</dbReference>
<feature type="non-terminal residue" evidence="1">
    <location>
        <position position="25"/>
    </location>
</feature>
<evidence type="ECO:0000313" key="5">
    <source>
        <dbReference type="Proteomes" id="UP000576480"/>
    </source>
</evidence>
<dbReference type="AlphaFoldDB" id="A0A6V8NNL9"/>
<dbReference type="EMBL" id="BLRV01000133">
    <property type="protein sequence ID" value="GFP21898.1"/>
    <property type="molecule type" value="Genomic_DNA"/>
</dbReference>